<protein>
    <submittedName>
        <fullName evidence="1">Uncharacterized protein</fullName>
    </submittedName>
</protein>
<comment type="caution">
    <text evidence="1">The sequence shown here is derived from an EMBL/GenBank/DDBJ whole genome shotgun (WGS) entry which is preliminary data.</text>
</comment>
<name>A0ABU7W009_9BACL</name>
<evidence type="ECO:0000313" key="1">
    <source>
        <dbReference type="EMBL" id="MEF2969282.1"/>
    </source>
</evidence>
<keyword evidence="2" id="KW-1185">Reference proteome</keyword>
<gene>
    <name evidence="1" type="ORF">V3851_26265</name>
</gene>
<proteinExistence type="predicted"/>
<dbReference type="Proteomes" id="UP001306950">
    <property type="component" value="Unassembled WGS sequence"/>
</dbReference>
<dbReference type="RefSeq" id="WP_331849374.1">
    <property type="nucleotide sequence ID" value="NZ_JAZHPZ010000027.1"/>
</dbReference>
<accession>A0ABU7W009</accession>
<sequence>MFGFEAERREDEIYLELSVKLKSGANLETLLSSLDEDIKRMKVE</sequence>
<organism evidence="1 2">
    <name type="scientific">Paenibacillus haidiansis</name>
    <dbReference type="NCBI Taxonomy" id="1574488"/>
    <lineage>
        <taxon>Bacteria</taxon>
        <taxon>Bacillati</taxon>
        <taxon>Bacillota</taxon>
        <taxon>Bacilli</taxon>
        <taxon>Bacillales</taxon>
        <taxon>Paenibacillaceae</taxon>
        <taxon>Paenibacillus</taxon>
    </lineage>
</organism>
<evidence type="ECO:0000313" key="2">
    <source>
        <dbReference type="Proteomes" id="UP001306950"/>
    </source>
</evidence>
<reference evidence="1 2" key="1">
    <citation type="submission" date="2024-02" db="EMBL/GenBank/DDBJ databases">
        <title>A nitrogen-fixing paenibacillus bacterium.</title>
        <authorList>
            <person name="Zhang W.L."/>
            <person name="Chen S.F."/>
        </authorList>
    </citation>
    <scope>NUCLEOTIDE SEQUENCE [LARGE SCALE GENOMIC DNA]</scope>
    <source>
        <strain evidence="1 2">M1</strain>
    </source>
</reference>
<dbReference type="EMBL" id="JAZHPZ010000027">
    <property type="protein sequence ID" value="MEF2969282.1"/>
    <property type="molecule type" value="Genomic_DNA"/>
</dbReference>